<evidence type="ECO:0000313" key="2">
    <source>
        <dbReference type="Proteomes" id="UP000814140"/>
    </source>
</evidence>
<keyword evidence="2" id="KW-1185">Reference proteome</keyword>
<reference evidence="1" key="1">
    <citation type="submission" date="2021-03" db="EMBL/GenBank/DDBJ databases">
        <authorList>
            <consortium name="DOE Joint Genome Institute"/>
            <person name="Ahrendt S."/>
            <person name="Looney B.P."/>
            <person name="Miyauchi S."/>
            <person name="Morin E."/>
            <person name="Drula E."/>
            <person name="Courty P.E."/>
            <person name="Chicoki N."/>
            <person name="Fauchery L."/>
            <person name="Kohler A."/>
            <person name="Kuo A."/>
            <person name="Labutti K."/>
            <person name="Pangilinan J."/>
            <person name="Lipzen A."/>
            <person name="Riley R."/>
            <person name="Andreopoulos W."/>
            <person name="He G."/>
            <person name="Johnson J."/>
            <person name="Barry K.W."/>
            <person name="Grigoriev I.V."/>
            <person name="Nagy L."/>
            <person name="Hibbett D."/>
            <person name="Henrissat B."/>
            <person name="Matheny P.B."/>
            <person name="Labbe J."/>
            <person name="Martin F."/>
        </authorList>
    </citation>
    <scope>NUCLEOTIDE SEQUENCE</scope>
    <source>
        <strain evidence="1">HHB10654</strain>
    </source>
</reference>
<protein>
    <submittedName>
        <fullName evidence="1">Uncharacterized protein</fullName>
    </submittedName>
</protein>
<name>A0ACB8SI40_9AGAM</name>
<organism evidence="1 2">
    <name type="scientific">Artomyces pyxidatus</name>
    <dbReference type="NCBI Taxonomy" id="48021"/>
    <lineage>
        <taxon>Eukaryota</taxon>
        <taxon>Fungi</taxon>
        <taxon>Dikarya</taxon>
        <taxon>Basidiomycota</taxon>
        <taxon>Agaricomycotina</taxon>
        <taxon>Agaricomycetes</taxon>
        <taxon>Russulales</taxon>
        <taxon>Auriscalpiaceae</taxon>
        <taxon>Artomyces</taxon>
    </lineage>
</organism>
<accession>A0ACB8SI40</accession>
<sequence length="83" mass="8612">MPRLSKLQSCLDAPCSSSSAPPALPPPPPPPCATPPLPSLPPAPSPSPAPAPPQSRRTLWITTAIHLCVYAAPSYKPVLRETA</sequence>
<dbReference type="Proteomes" id="UP000814140">
    <property type="component" value="Unassembled WGS sequence"/>
</dbReference>
<evidence type="ECO:0000313" key="1">
    <source>
        <dbReference type="EMBL" id="KAI0055541.1"/>
    </source>
</evidence>
<reference evidence="1" key="2">
    <citation type="journal article" date="2022" name="New Phytol.">
        <title>Evolutionary transition to the ectomycorrhizal habit in the genomes of a hyperdiverse lineage of mushroom-forming fungi.</title>
        <authorList>
            <person name="Looney B."/>
            <person name="Miyauchi S."/>
            <person name="Morin E."/>
            <person name="Drula E."/>
            <person name="Courty P.E."/>
            <person name="Kohler A."/>
            <person name="Kuo A."/>
            <person name="LaButti K."/>
            <person name="Pangilinan J."/>
            <person name="Lipzen A."/>
            <person name="Riley R."/>
            <person name="Andreopoulos W."/>
            <person name="He G."/>
            <person name="Johnson J."/>
            <person name="Nolan M."/>
            <person name="Tritt A."/>
            <person name="Barry K.W."/>
            <person name="Grigoriev I.V."/>
            <person name="Nagy L.G."/>
            <person name="Hibbett D."/>
            <person name="Henrissat B."/>
            <person name="Matheny P.B."/>
            <person name="Labbe J."/>
            <person name="Martin F.M."/>
        </authorList>
    </citation>
    <scope>NUCLEOTIDE SEQUENCE</scope>
    <source>
        <strain evidence="1">HHB10654</strain>
    </source>
</reference>
<dbReference type="EMBL" id="MU277288">
    <property type="protein sequence ID" value="KAI0055541.1"/>
    <property type="molecule type" value="Genomic_DNA"/>
</dbReference>
<comment type="caution">
    <text evidence="1">The sequence shown here is derived from an EMBL/GenBank/DDBJ whole genome shotgun (WGS) entry which is preliminary data.</text>
</comment>
<gene>
    <name evidence="1" type="ORF">BV25DRAFT_1833111</name>
</gene>
<proteinExistence type="predicted"/>